<dbReference type="AlphaFoldDB" id="A0A0P7TFZ7"/>
<comment type="caution">
    <text evidence="2">The sequence shown here is derived from an EMBL/GenBank/DDBJ whole genome shotgun (WGS) entry which is preliminary data.</text>
</comment>
<evidence type="ECO:0000256" key="1">
    <source>
        <dbReference type="SAM" id="MobiDB-lite"/>
    </source>
</evidence>
<dbReference type="EMBL" id="JARO02011659">
    <property type="protein sequence ID" value="KPP59746.1"/>
    <property type="molecule type" value="Genomic_DNA"/>
</dbReference>
<gene>
    <name evidence="2" type="ORF">Z043_122306</name>
</gene>
<organism evidence="2 3">
    <name type="scientific">Scleropages formosus</name>
    <name type="common">Asian bonytongue</name>
    <name type="synonym">Osteoglossum formosum</name>
    <dbReference type="NCBI Taxonomy" id="113540"/>
    <lineage>
        <taxon>Eukaryota</taxon>
        <taxon>Metazoa</taxon>
        <taxon>Chordata</taxon>
        <taxon>Craniata</taxon>
        <taxon>Vertebrata</taxon>
        <taxon>Euteleostomi</taxon>
        <taxon>Actinopterygii</taxon>
        <taxon>Neopterygii</taxon>
        <taxon>Teleostei</taxon>
        <taxon>Osteoglossocephala</taxon>
        <taxon>Osteoglossomorpha</taxon>
        <taxon>Osteoglossiformes</taxon>
        <taxon>Osteoglossidae</taxon>
        <taxon>Scleropages</taxon>
    </lineage>
</organism>
<reference evidence="2 3" key="1">
    <citation type="submission" date="2015-08" db="EMBL/GenBank/DDBJ databases">
        <title>The genome of the Asian arowana (Scleropages formosus).</title>
        <authorList>
            <person name="Tan M.H."/>
            <person name="Gan H.M."/>
            <person name="Croft L.J."/>
            <person name="Austin C.M."/>
        </authorList>
    </citation>
    <scope>NUCLEOTIDE SEQUENCE [LARGE SCALE GENOMIC DNA]</scope>
    <source>
        <strain evidence="2">Aro1</strain>
    </source>
</reference>
<name>A0A0P7TFZ7_SCLFO</name>
<sequence>MQFSEGAGIEHRSVGLRPCNAGRPPSPPEPRYLRWYLSEPPETRQAAAAQMRRPVCFRGRRRVFLRVHGALGPQDEDRRPAALALRSPSDSG</sequence>
<proteinExistence type="predicted"/>
<dbReference type="Proteomes" id="UP000034805">
    <property type="component" value="Unassembled WGS sequence"/>
</dbReference>
<evidence type="ECO:0000313" key="3">
    <source>
        <dbReference type="Proteomes" id="UP000034805"/>
    </source>
</evidence>
<accession>A0A0P7TFZ7</accession>
<feature type="region of interest" description="Disordered" evidence="1">
    <location>
        <begin position="1"/>
        <end position="30"/>
    </location>
</feature>
<feature type="region of interest" description="Disordered" evidence="1">
    <location>
        <begin position="72"/>
        <end position="92"/>
    </location>
</feature>
<evidence type="ECO:0000313" key="2">
    <source>
        <dbReference type="EMBL" id="KPP59746.1"/>
    </source>
</evidence>
<protein>
    <submittedName>
        <fullName evidence="2">Uncharacterized protein</fullName>
    </submittedName>
</protein>